<keyword evidence="5" id="KW-1185">Reference proteome</keyword>
<sequence>KQSLLFLLALLLNIIESIVMWSTTYPLFIHASKYTYDNQTKMIVKNNSVVKPILPTSNHKLIYYTKLQYNGINDVLNRAKVYTHIAYWTIFILHLIFLLGLVLGHQKKFNRMFSFTCLSLLTTFIFFMNAFDFKSQGYLICSVPSFYLTFGVVTYYGYVVFAVVVFAAGGGAGATSGYGCGVCLVFLFYFCFAISAMIGFILKTSFPFISSSSSAQAVAWLNLCSYLLELTGVILLTNRDRKILPIPETYASSPLFPIIIDTNFLPAEGTRFRVKIEELCGIIFHRDNHFYQRWDRFLFENHTAEDDYLLTATPCEDLEDGNLADHPSFWFIMLHQDLPKDNTKKLHQSSMADTGPTIEISLSSHAPRSSILSNERTVTIDPVIYIPDTEPLTPPGEQCESQGTVVTSSVTRAVVVPTPVRDRVFFGTTGIPSVNLLALSENLSSDSHTLSTSSSFEISEPPVMTQRPTYTIIADSHLQYLPKRIRRQHYDIHIDAIRGLQWFDRYDNQLSVETVINKPANVQSIASSTAVLLAIGTNTLRNVESFRANSTSPTNSKHD</sequence>
<dbReference type="AlphaFoldDB" id="A0A815JYL7"/>
<feature type="transmembrane region" description="Helical" evidence="1">
    <location>
        <begin position="85"/>
        <end position="105"/>
    </location>
</feature>
<comment type="caution">
    <text evidence="3">The sequence shown here is derived from an EMBL/GenBank/DDBJ whole genome shotgun (WGS) entry which is preliminary data.</text>
</comment>
<name>A0A815JYL7_9BILA</name>
<keyword evidence="1" id="KW-0472">Membrane</keyword>
<dbReference type="EMBL" id="CAJOBC010082222">
    <property type="protein sequence ID" value="CAF4282831.1"/>
    <property type="molecule type" value="Genomic_DNA"/>
</dbReference>
<feature type="transmembrane region" description="Helical" evidence="1">
    <location>
        <begin position="180"/>
        <end position="202"/>
    </location>
</feature>
<evidence type="ECO:0000256" key="1">
    <source>
        <dbReference type="SAM" id="Phobius"/>
    </source>
</evidence>
<dbReference type="OrthoDB" id="10069132at2759"/>
<keyword evidence="1" id="KW-1133">Transmembrane helix</keyword>
<reference evidence="3" key="1">
    <citation type="submission" date="2021-02" db="EMBL/GenBank/DDBJ databases">
        <authorList>
            <person name="Nowell W R."/>
        </authorList>
    </citation>
    <scope>NUCLEOTIDE SEQUENCE</scope>
</reference>
<feature type="signal peptide" evidence="2">
    <location>
        <begin position="1"/>
        <end position="17"/>
    </location>
</feature>
<feature type="transmembrane region" description="Helical" evidence="1">
    <location>
        <begin position="217"/>
        <end position="236"/>
    </location>
</feature>
<feature type="transmembrane region" description="Helical" evidence="1">
    <location>
        <begin position="112"/>
        <end position="131"/>
    </location>
</feature>
<dbReference type="EMBL" id="CAJNOQ010016816">
    <property type="protein sequence ID" value="CAF1388025.1"/>
    <property type="molecule type" value="Genomic_DNA"/>
</dbReference>
<feature type="chain" id="PRO_5044132102" evidence="2">
    <location>
        <begin position="18"/>
        <end position="559"/>
    </location>
</feature>
<dbReference type="Proteomes" id="UP000663829">
    <property type="component" value="Unassembled WGS sequence"/>
</dbReference>
<organism evidence="3 5">
    <name type="scientific">Didymodactylos carnosus</name>
    <dbReference type="NCBI Taxonomy" id="1234261"/>
    <lineage>
        <taxon>Eukaryota</taxon>
        <taxon>Metazoa</taxon>
        <taxon>Spiralia</taxon>
        <taxon>Gnathifera</taxon>
        <taxon>Rotifera</taxon>
        <taxon>Eurotatoria</taxon>
        <taxon>Bdelloidea</taxon>
        <taxon>Philodinida</taxon>
        <taxon>Philodinidae</taxon>
        <taxon>Didymodactylos</taxon>
    </lineage>
</organism>
<accession>A0A815JYL7</accession>
<dbReference type="Proteomes" id="UP000681722">
    <property type="component" value="Unassembled WGS sequence"/>
</dbReference>
<feature type="non-terminal residue" evidence="3">
    <location>
        <position position="1"/>
    </location>
</feature>
<evidence type="ECO:0000313" key="5">
    <source>
        <dbReference type="Proteomes" id="UP000663829"/>
    </source>
</evidence>
<evidence type="ECO:0000313" key="4">
    <source>
        <dbReference type="EMBL" id="CAF4282831.1"/>
    </source>
</evidence>
<protein>
    <submittedName>
        <fullName evidence="3">Uncharacterized protein</fullName>
    </submittedName>
</protein>
<evidence type="ECO:0000313" key="3">
    <source>
        <dbReference type="EMBL" id="CAF1388025.1"/>
    </source>
</evidence>
<proteinExistence type="predicted"/>
<keyword evidence="1" id="KW-0812">Transmembrane</keyword>
<feature type="transmembrane region" description="Helical" evidence="1">
    <location>
        <begin position="146"/>
        <end position="168"/>
    </location>
</feature>
<evidence type="ECO:0000256" key="2">
    <source>
        <dbReference type="SAM" id="SignalP"/>
    </source>
</evidence>
<keyword evidence="2" id="KW-0732">Signal</keyword>
<gene>
    <name evidence="3" type="ORF">GPM918_LOCUS32658</name>
    <name evidence="4" type="ORF">SRO942_LOCUS33329</name>
</gene>